<keyword evidence="2" id="KW-1185">Reference proteome</keyword>
<accession>A0ACD1F9V1</accession>
<evidence type="ECO:0000313" key="1">
    <source>
        <dbReference type="EMBL" id="QZH63802.1"/>
    </source>
</evidence>
<dbReference type="EMBL" id="CP081673">
    <property type="protein sequence ID" value="QZH63802.1"/>
    <property type="molecule type" value="Genomic_DNA"/>
</dbReference>
<protein>
    <submittedName>
        <fullName evidence="1">Helix-turn-helix domain-containing protein</fullName>
    </submittedName>
</protein>
<gene>
    <name evidence="1" type="ORF">K6L26_17120</name>
</gene>
<sequence>MPQSVATLNREILYLEDVAELTGTPVATLRWLRATGSGPKSGKLGRRVVYRRADVEAWVAEAFK</sequence>
<reference evidence="1" key="1">
    <citation type="submission" date="2021-07" db="EMBL/GenBank/DDBJ databases">
        <title>Complete Genome Sequences of Mycobacterium farcinogenes Isolated from Clinical Specimens from Patients in Thailand.</title>
        <authorList>
            <person name="Sodsai P."/>
        </authorList>
    </citation>
    <scope>NUCLEOTIDE SEQUENCE</scope>
    <source>
        <strain evidence="1">BKK/CU-MFGFA-001</strain>
    </source>
</reference>
<organism evidence="1 2">
    <name type="scientific">Mycolicibacterium farcinogenes</name>
    <name type="common">Mycobacterium farcinogenes</name>
    <dbReference type="NCBI Taxonomy" id="1802"/>
    <lineage>
        <taxon>Bacteria</taxon>
        <taxon>Bacillati</taxon>
        <taxon>Actinomycetota</taxon>
        <taxon>Actinomycetes</taxon>
        <taxon>Mycobacteriales</taxon>
        <taxon>Mycobacteriaceae</taxon>
        <taxon>Mycolicibacterium</taxon>
    </lineage>
</organism>
<dbReference type="Proteomes" id="UP000825598">
    <property type="component" value="Chromosome"/>
</dbReference>
<name>A0ACD1F9V1_MYCFR</name>
<evidence type="ECO:0000313" key="2">
    <source>
        <dbReference type="Proteomes" id="UP000825598"/>
    </source>
</evidence>
<proteinExistence type="predicted"/>